<protein>
    <submittedName>
        <fullName evidence="1">Uncharacterized protein</fullName>
    </submittedName>
</protein>
<dbReference type="Proteomes" id="UP000018031">
    <property type="component" value="Unassembled WGS sequence"/>
</dbReference>
<comment type="caution">
    <text evidence="1">The sequence shown here is derived from an EMBL/GenBank/DDBJ whole genome shotgun (WGS) entry which is preliminary data.</text>
</comment>
<sequence>MISDADDLFYSMIFLPLLTDEGVEKRPHVSILRNSSFNIIPRLSSSVDGGPHCLRVETVYSPADYKDCLNTQTLSSGV</sequence>
<reference evidence="2" key="1">
    <citation type="journal article" date="2013" name="Genome">
        <title>Draft Genome Sequences of Porphyromonas crevioricanis JCM 15906T and Porphyromonas cansulci JCM 13913T Isolated from a Canine Oral Cavity.</title>
        <authorList>
            <person name="Sakamoto M."/>
            <person name="Tanaka N."/>
            <person name="Shiwa Y."/>
            <person name="Yoshikawa H."/>
            <person name="Ohkuma M."/>
        </authorList>
    </citation>
    <scope>NUCLEOTIDE SEQUENCE [LARGE SCALE GENOMIC DNA]</scope>
    <source>
        <strain evidence="2">JCM 15906</strain>
    </source>
</reference>
<dbReference type="AlphaFoldDB" id="T1DTG5"/>
<dbReference type="EMBL" id="BAOU01000041">
    <property type="protein sequence ID" value="GAD05799.1"/>
    <property type="molecule type" value="Genomic_DNA"/>
</dbReference>
<gene>
    <name evidence="1" type="ORF">PORCRE_1507</name>
</gene>
<reference evidence="1 2" key="2">
    <citation type="journal article" date="2013" name="Genome Announc.">
        <title>Draft Genome Sequences of Porphyromonas crevioricanis JCM 15906T and Porphyromonas cansulci JCM 13913T Isolated from a Canine Oral Cavity.</title>
        <authorList>
            <person name="Sakamoto M."/>
            <person name="Tanaka N."/>
            <person name="Shiwa Y."/>
            <person name="Yoshikawa H."/>
            <person name="Ohkuma M."/>
        </authorList>
    </citation>
    <scope>NUCLEOTIDE SEQUENCE [LARGE SCALE GENOMIC DNA]</scope>
    <source>
        <strain evidence="1 2">JCM 15906</strain>
    </source>
</reference>
<proteinExistence type="predicted"/>
<evidence type="ECO:0000313" key="2">
    <source>
        <dbReference type="Proteomes" id="UP000018031"/>
    </source>
</evidence>
<accession>T1DTG5</accession>
<name>T1DTG5_9PORP</name>
<evidence type="ECO:0000313" key="1">
    <source>
        <dbReference type="EMBL" id="GAD05799.1"/>
    </source>
</evidence>
<organism evidence="1 2">
    <name type="scientific">Porphyromonas crevioricanis JCM 15906</name>
    <dbReference type="NCBI Taxonomy" id="1305617"/>
    <lineage>
        <taxon>Bacteria</taxon>
        <taxon>Pseudomonadati</taxon>
        <taxon>Bacteroidota</taxon>
        <taxon>Bacteroidia</taxon>
        <taxon>Bacteroidales</taxon>
        <taxon>Porphyromonadaceae</taxon>
        <taxon>Porphyromonas</taxon>
    </lineage>
</organism>